<name>A0A831EQ19_ERWAM</name>
<comment type="caution">
    <text evidence="2">The sequence shown here is derived from an EMBL/GenBank/DDBJ whole genome shotgun (WGS) entry which is preliminary data.</text>
</comment>
<dbReference type="Proteomes" id="UP000013111">
    <property type="component" value="Unassembled WGS sequence"/>
</dbReference>
<gene>
    <name evidence="2" type="ORF">BN437_0813</name>
</gene>
<evidence type="ECO:0000256" key="1">
    <source>
        <dbReference type="SAM" id="MobiDB-lite"/>
    </source>
</evidence>
<reference evidence="2 3" key="1">
    <citation type="submission" date="2012-11" db="EMBL/GenBank/DDBJ databases">
        <authorList>
            <person name="Linke B."/>
        </authorList>
    </citation>
    <scope>NUCLEOTIDE SEQUENCE [LARGE SCALE GENOMIC DNA]</scope>
    <source>
        <strain evidence="3">CFBP 1232</strain>
    </source>
</reference>
<dbReference type="RefSeq" id="WP_004163986.1">
    <property type="nucleotide sequence ID" value="NZ_BAYW01000013.1"/>
</dbReference>
<reference evidence="2 3" key="2">
    <citation type="submission" date="2013-04" db="EMBL/GenBank/DDBJ databases">
        <title>Comparative genomics of 12 strains of Erwinia amylovora identifies a pan-genome with a large conserved core and provides insights into host specificity.</title>
        <authorList>
            <person name="Mann R.A."/>
            <person name="Smits T.H.M."/>
            <person name="Buehlmann A."/>
            <person name="Blom J."/>
            <person name="Goesmann A."/>
            <person name="Frey J.E."/>
            <person name="Plummer K.M."/>
            <person name="Beer S.V."/>
            <person name="Luck J."/>
            <person name="Duffy B."/>
            <person name="Rodoni B."/>
        </authorList>
    </citation>
    <scope>NUCLEOTIDE SEQUENCE [LARGE SCALE GENOMIC DNA]</scope>
    <source>
        <strain evidence="3">CFBP 1232</strain>
    </source>
</reference>
<feature type="compositionally biased region" description="Polar residues" evidence="1">
    <location>
        <begin position="279"/>
        <end position="289"/>
    </location>
</feature>
<evidence type="ECO:0000313" key="2">
    <source>
        <dbReference type="EMBL" id="CCO92773.1"/>
    </source>
</evidence>
<feature type="compositionally biased region" description="Polar residues" evidence="1">
    <location>
        <begin position="1"/>
        <end position="11"/>
    </location>
</feature>
<dbReference type="AlphaFoldDB" id="A0A831EQ19"/>
<feature type="region of interest" description="Disordered" evidence="1">
    <location>
        <begin position="279"/>
        <end position="319"/>
    </location>
</feature>
<proteinExistence type="predicted"/>
<organism evidence="2 3">
    <name type="scientific">Erwinia amylovora NBRC 12687 = CFBP 1232</name>
    <dbReference type="NCBI Taxonomy" id="1219359"/>
    <lineage>
        <taxon>Bacteria</taxon>
        <taxon>Pseudomonadati</taxon>
        <taxon>Pseudomonadota</taxon>
        <taxon>Gammaproteobacteria</taxon>
        <taxon>Enterobacterales</taxon>
        <taxon>Erwiniaceae</taxon>
        <taxon>Erwinia</taxon>
    </lineage>
</organism>
<evidence type="ECO:0000313" key="3">
    <source>
        <dbReference type="Proteomes" id="UP000013111"/>
    </source>
</evidence>
<dbReference type="EMBL" id="CAPB01000007">
    <property type="protein sequence ID" value="CCO92773.1"/>
    <property type="molecule type" value="Genomic_DNA"/>
</dbReference>
<sequence>MTSSINIQASAYINKPEPRTTKTPSGGEISCIDWGKGAAQEFVGLASSIPLQDILSGQSLRADHTTVPTLSAPSEGAANISAEQQSEVIKMAENVRAPDANTLEQLAASASTALTSDLSNTQFNNRTVESHKTSAESAIQTSASTNPARSQAAVGGGTDITAVGAFGPNYVNMVGNTDMLETDNSLSVSLYKSEAQFNKSAAKAQRYAVEAANRSGDKAIAAAKLTLNGVITGGVLGTAVQAGTTLKTTNALHNESKSIDNNLRVATKLQTNVHSNENSIARSGDNMVSNGKRLDPGAKAAMSQSHGADLAKSSELRDNHSVVQNNTQKVRTISEFANQVNRSGQGVVEGTFNVEASKESKQADLARADQNVNNELSSTHQQTAKKSAETKAALNQALENTLNNNNSAASAIAERMR</sequence>
<feature type="region of interest" description="Disordered" evidence="1">
    <location>
        <begin position="1"/>
        <end position="27"/>
    </location>
</feature>
<protein>
    <submittedName>
        <fullName evidence="2">Uncharacterized protein</fullName>
    </submittedName>
</protein>
<accession>A0A831EQ19</accession>